<dbReference type="GO" id="GO:0031410">
    <property type="term" value="C:cytoplasmic vesicle"/>
    <property type="evidence" value="ECO:0007669"/>
    <property type="project" value="UniProtKB-SubCell"/>
</dbReference>
<comment type="subcellular location">
    <subcellularLocation>
        <location evidence="3">Cell membrane</location>
    </subcellularLocation>
    <subcellularLocation>
        <location evidence="4">Cytoplasmic vesicle</location>
    </subcellularLocation>
    <subcellularLocation>
        <location evidence="2">Lysosome lumen</location>
    </subcellularLocation>
    <subcellularLocation>
        <location evidence="1">Lysosome membrane</location>
        <topology evidence="1">Peripheral membrane protein</topology>
        <orientation evidence="1">Lumenal side</orientation>
    </subcellularLocation>
</comment>
<dbReference type="AlphaFoldDB" id="A0A9Q1C5L6"/>
<dbReference type="GO" id="GO:0009313">
    <property type="term" value="P:oligosaccharide catabolic process"/>
    <property type="evidence" value="ECO:0007669"/>
    <property type="project" value="TreeGrafter"/>
</dbReference>
<dbReference type="InterPro" id="IPR036278">
    <property type="entry name" value="Sialidase_sf"/>
</dbReference>
<dbReference type="GO" id="GO:0043202">
    <property type="term" value="C:lysosomal lumen"/>
    <property type="evidence" value="ECO:0007669"/>
    <property type="project" value="UniProtKB-SubCell"/>
</dbReference>
<evidence type="ECO:0000256" key="10">
    <source>
        <dbReference type="ARBA" id="ARBA00022801"/>
    </source>
</evidence>
<evidence type="ECO:0000256" key="17">
    <source>
        <dbReference type="ARBA" id="ARBA00038519"/>
    </source>
</evidence>
<reference evidence="23" key="1">
    <citation type="submission" date="2021-10" db="EMBL/GenBank/DDBJ databases">
        <title>Tropical sea cucumber genome reveals ecological adaptation and Cuvierian tubules defense mechanism.</title>
        <authorList>
            <person name="Chen T."/>
        </authorList>
    </citation>
    <scope>NUCLEOTIDE SEQUENCE</scope>
    <source>
        <strain evidence="23">Nanhai2018</strain>
        <tissue evidence="23">Muscle</tissue>
    </source>
</reference>
<dbReference type="InterPro" id="IPR026856">
    <property type="entry name" value="Sialidase_fam"/>
</dbReference>
<dbReference type="Proteomes" id="UP001152320">
    <property type="component" value="Chromosome 7"/>
</dbReference>
<dbReference type="CDD" id="cd15482">
    <property type="entry name" value="Sialidase_non-viral"/>
    <property type="match status" value="1"/>
</dbReference>
<dbReference type="GO" id="GO:0006689">
    <property type="term" value="P:ganglioside catabolic process"/>
    <property type="evidence" value="ECO:0007669"/>
    <property type="project" value="TreeGrafter"/>
</dbReference>
<evidence type="ECO:0000256" key="13">
    <source>
        <dbReference type="ARBA" id="ARBA00023180"/>
    </source>
</evidence>
<dbReference type="GO" id="GO:0004308">
    <property type="term" value="F:exo-alpha-sialidase activity"/>
    <property type="evidence" value="ECO:0007669"/>
    <property type="project" value="InterPro"/>
</dbReference>
<protein>
    <recommendedName>
        <fullName evidence="18">Sialidase-1</fullName>
    </recommendedName>
    <alternativeName>
        <fullName evidence="20">Lysosomal sialidase</fullName>
    </alternativeName>
    <alternativeName>
        <fullName evidence="19">N-acetyl-alpha-neuraminidase 1</fullName>
    </alternativeName>
</protein>
<keyword evidence="9" id="KW-0677">Repeat</keyword>
<dbReference type="InterPro" id="IPR011040">
    <property type="entry name" value="Sialidase"/>
</dbReference>
<evidence type="ECO:0000256" key="2">
    <source>
        <dbReference type="ARBA" id="ARBA00004227"/>
    </source>
</evidence>
<evidence type="ECO:0000256" key="16">
    <source>
        <dbReference type="ARBA" id="ARBA00037235"/>
    </source>
</evidence>
<proteinExistence type="inferred from homology"/>
<evidence type="ECO:0000256" key="6">
    <source>
        <dbReference type="ARBA" id="ARBA00022475"/>
    </source>
</evidence>
<dbReference type="PANTHER" id="PTHR10628">
    <property type="entry name" value="SIALIDASE"/>
    <property type="match status" value="1"/>
</dbReference>
<dbReference type="OrthoDB" id="2739686at2759"/>
<evidence type="ECO:0000256" key="14">
    <source>
        <dbReference type="ARBA" id="ARBA00023228"/>
    </source>
</evidence>
<evidence type="ECO:0000256" key="5">
    <source>
        <dbReference type="ARBA" id="ARBA00009348"/>
    </source>
</evidence>
<evidence type="ECO:0000256" key="20">
    <source>
        <dbReference type="ARBA" id="ARBA00041413"/>
    </source>
</evidence>
<keyword evidence="7" id="KW-0597">Phosphoprotein</keyword>
<evidence type="ECO:0000313" key="24">
    <source>
        <dbReference type="Proteomes" id="UP001152320"/>
    </source>
</evidence>
<evidence type="ECO:0000256" key="15">
    <source>
        <dbReference type="ARBA" id="ARBA00023329"/>
    </source>
</evidence>
<dbReference type="Gene3D" id="2.120.10.10">
    <property type="match status" value="1"/>
</dbReference>
<comment type="subunit">
    <text evidence="17">Interacts with cathepsin A (protective protein), beta-galactosidase and N-acetylgalactosamine-6-sulfate sulfatase in a multienzyme complex.</text>
</comment>
<organism evidence="23 24">
    <name type="scientific">Holothuria leucospilota</name>
    <name type="common">Black long sea cucumber</name>
    <name type="synonym">Mertensiothuria leucospilota</name>
    <dbReference type="NCBI Taxonomy" id="206669"/>
    <lineage>
        <taxon>Eukaryota</taxon>
        <taxon>Metazoa</taxon>
        <taxon>Echinodermata</taxon>
        <taxon>Eleutherozoa</taxon>
        <taxon>Echinozoa</taxon>
        <taxon>Holothuroidea</taxon>
        <taxon>Aspidochirotacea</taxon>
        <taxon>Aspidochirotida</taxon>
        <taxon>Holothuriidae</taxon>
        <taxon>Holothuria</taxon>
    </lineage>
</organism>
<evidence type="ECO:0000256" key="4">
    <source>
        <dbReference type="ARBA" id="ARBA00004541"/>
    </source>
</evidence>
<evidence type="ECO:0000256" key="12">
    <source>
        <dbReference type="ARBA" id="ARBA00023136"/>
    </source>
</evidence>
<evidence type="ECO:0000313" key="23">
    <source>
        <dbReference type="EMBL" id="KAJ8038509.1"/>
    </source>
</evidence>
<keyword evidence="11" id="KW-0443">Lipid metabolism</keyword>
<evidence type="ECO:0000256" key="1">
    <source>
        <dbReference type="ARBA" id="ARBA00004207"/>
    </source>
</evidence>
<feature type="signal peptide" evidence="21">
    <location>
        <begin position="1"/>
        <end position="21"/>
    </location>
</feature>
<evidence type="ECO:0000256" key="11">
    <source>
        <dbReference type="ARBA" id="ARBA00023098"/>
    </source>
</evidence>
<dbReference type="GO" id="GO:0005886">
    <property type="term" value="C:plasma membrane"/>
    <property type="evidence" value="ECO:0007669"/>
    <property type="project" value="UniProtKB-SubCell"/>
</dbReference>
<keyword evidence="13" id="KW-0325">Glycoprotein</keyword>
<keyword evidence="10" id="KW-0378">Hydrolase</keyword>
<keyword evidence="24" id="KW-1185">Reference proteome</keyword>
<comment type="similarity">
    <text evidence="5">Belongs to the glycosyl hydrolase 33 family.</text>
</comment>
<dbReference type="Pfam" id="PF13088">
    <property type="entry name" value="BNR_2"/>
    <property type="match status" value="1"/>
</dbReference>
<evidence type="ECO:0000256" key="7">
    <source>
        <dbReference type="ARBA" id="ARBA00022553"/>
    </source>
</evidence>
<feature type="chain" id="PRO_5040421367" description="Sialidase-1" evidence="21">
    <location>
        <begin position="22"/>
        <end position="387"/>
    </location>
</feature>
<evidence type="ECO:0000256" key="8">
    <source>
        <dbReference type="ARBA" id="ARBA00022729"/>
    </source>
</evidence>
<keyword evidence="12" id="KW-0472">Membrane</keyword>
<name>A0A9Q1C5L6_HOLLE</name>
<feature type="domain" description="Sialidase" evidence="22">
    <location>
        <begin position="81"/>
        <end position="349"/>
    </location>
</feature>
<gene>
    <name evidence="23" type="ORF">HOLleu_15955</name>
</gene>
<evidence type="ECO:0000259" key="22">
    <source>
        <dbReference type="Pfam" id="PF13088"/>
    </source>
</evidence>
<keyword evidence="8 21" id="KW-0732">Signal</keyword>
<evidence type="ECO:0000256" key="21">
    <source>
        <dbReference type="SAM" id="SignalP"/>
    </source>
</evidence>
<evidence type="ECO:0000256" key="3">
    <source>
        <dbReference type="ARBA" id="ARBA00004236"/>
    </source>
</evidence>
<comment type="caution">
    <text evidence="23">The sequence shown here is derived from an EMBL/GenBank/DDBJ whole genome shotgun (WGS) entry which is preliminary data.</text>
</comment>
<evidence type="ECO:0000256" key="18">
    <source>
        <dbReference type="ARBA" id="ARBA00040509"/>
    </source>
</evidence>
<keyword evidence="15" id="KW-0968">Cytoplasmic vesicle</keyword>
<dbReference type="SUPFAM" id="SSF50939">
    <property type="entry name" value="Sialidases"/>
    <property type="match status" value="1"/>
</dbReference>
<dbReference type="EMBL" id="JAIZAY010000007">
    <property type="protein sequence ID" value="KAJ8038509.1"/>
    <property type="molecule type" value="Genomic_DNA"/>
</dbReference>
<dbReference type="PANTHER" id="PTHR10628:SF25">
    <property type="entry name" value="SIALIDASE-1"/>
    <property type="match status" value="1"/>
</dbReference>
<dbReference type="GO" id="GO:0005765">
    <property type="term" value="C:lysosomal membrane"/>
    <property type="evidence" value="ECO:0007669"/>
    <property type="project" value="UniProtKB-SubCell"/>
</dbReference>
<keyword evidence="14" id="KW-0458">Lysosome</keyword>
<accession>A0A9Q1C5L6</accession>
<sequence>MEVAYLLLGFLTALFAGKSVCLVDIKAKSNVSKPVNSTKYSGVVPTPQVQPLVVVEEVLWQSGEAEVGIYRCPLITYTPGGNLLAVAEGRKSNGDADLKFIATKRSTDGGFEWGIQKFIHNDQYGESEDNLGAVLVDDIMKEIYIFYVTCAHPSACSSSSTPSLMYVKSVDDGISWKLPKKFAPHKGRLIVCGHGGELSVNGNFCLLSDDHGLTWRWGAEMLPIPAYTTNQKGDFVPDECQPIELPDGSMMLNTRNQYHYHCNCRMVSRSYDGMETIDLETVYFDTTLIEPAVAASIVSHWGMVFFSNPASETSRTNMMVKWSFDNGTTWPGRLPIWDLASGYSCMTAFPDTFEFEKRKYLYLLFEKGKTSYTETISFVKISLRGII</sequence>
<evidence type="ECO:0000256" key="9">
    <source>
        <dbReference type="ARBA" id="ARBA00022737"/>
    </source>
</evidence>
<keyword evidence="6" id="KW-1003">Cell membrane</keyword>
<comment type="function">
    <text evidence="16">Catalyzes the removal of sialic acid (N-acetylneuraminic acid) moieties from glycoproteins and glycolipids. To be active, it is strictly dependent on its presence in the multienzyme complex. Appears to have a preference for alpha 2-3 and alpha 2-6 sialyl linkage.</text>
</comment>
<evidence type="ECO:0000256" key="19">
    <source>
        <dbReference type="ARBA" id="ARBA00041332"/>
    </source>
</evidence>